<dbReference type="RefSeq" id="XP_067924492.1">
    <property type="nucleotide sequence ID" value="XM_068063535.1"/>
</dbReference>
<dbReference type="NCBIfam" id="TIGR00036">
    <property type="entry name" value="dapB"/>
    <property type="match status" value="1"/>
</dbReference>
<evidence type="ECO:0000256" key="2">
    <source>
        <dbReference type="ARBA" id="ARBA00022490"/>
    </source>
</evidence>
<dbReference type="GO" id="GO:0009089">
    <property type="term" value="P:lysine biosynthetic process via diaminopimelate"/>
    <property type="evidence" value="ECO:0007669"/>
    <property type="project" value="InterPro"/>
</dbReference>
<evidence type="ECO:0000256" key="5">
    <source>
        <dbReference type="ARBA" id="ARBA00022915"/>
    </source>
</evidence>
<evidence type="ECO:0000256" key="11">
    <source>
        <dbReference type="ARBA" id="ARBA00049080"/>
    </source>
</evidence>
<dbReference type="EMBL" id="MIGC01001461">
    <property type="protein sequence ID" value="PHJ22815.1"/>
    <property type="molecule type" value="Genomic_DNA"/>
</dbReference>
<evidence type="ECO:0000256" key="9">
    <source>
        <dbReference type="ARBA" id="ARBA00037922"/>
    </source>
</evidence>
<comment type="pathway">
    <text evidence="9">Amino-acid biosynthesis; L-lysine biosynthesis via DAP pathway; (S)-tetrahydrodipicolinate from L-aspartate: step 4/4.</text>
</comment>
<dbReference type="OrthoDB" id="2390316at2759"/>
<evidence type="ECO:0000256" key="12">
    <source>
        <dbReference type="ARBA" id="ARBA00049396"/>
    </source>
</evidence>
<evidence type="ECO:0000256" key="6">
    <source>
        <dbReference type="ARBA" id="ARBA00023002"/>
    </source>
</evidence>
<dbReference type="PANTHER" id="PTHR20836:SF0">
    <property type="entry name" value="4-HYDROXY-TETRAHYDRODIPICOLINATE REDUCTASE 1, CHLOROPLASTIC-RELATED"/>
    <property type="match status" value="1"/>
</dbReference>
<comment type="caution">
    <text evidence="15">The sequence shown here is derived from an EMBL/GenBank/DDBJ whole genome shotgun (WGS) entry which is preliminary data.</text>
</comment>
<organism evidence="15 16">
    <name type="scientific">Cystoisospora suis</name>
    <dbReference type="NCBI Taxonomy" id="483139"/>
    <lineage>
        <taxon>Eukaryota</taxon>
        <taxon>Sar</taxon>
        <taxon>Alveolata</taxon>
        <taxon>Apicomplexa</taxon>
        <taxon>Conoidasida</taxon>
        <taxon>Coccidia</taxon>
        <taxon>Eucoccidiorida</taxon>
        <taxon>Eimeriorina</taxon>
        <taxon>Sarcocystidae</taxon>
        <taxon>Cystoisospora</taxon>
    </lineage>
</organism>
<comment type="catalytic activity">
    <reaction evidence="12">
        <text>(S)-2,3,4,5-tetrahydrodipicolinate + NAD(+) + H2O = (2S,4S)-4-hydroxy-2,3,4,5-tetrahydrodipicolinate + NADH + H(+)</text>
        <dbReference type="Rhea" id="RHEA:35323"/>
        <dbReference type="ChEBI" id="CHEBI:15377"/>
        <dbReference type="ChEBI" id="CHEBI:15378"/>
        <dbReference type="ChEBI" id="CHEBI:16845"/>
        <dbReference type="ChEBI" id="CHEBI:57540"/>
        <dbReference type="ChEBI" id="CHEBI:57945"/>
        <dbReference type="ChEBI" id="CHEBI:67139"/>
        <dbReference type="EC" id="1.17.1.8"/>
    </reaction>
</comment>
<protein>
    <recommendedName>
        <fullName evidence="10">4-hydroxy-tetrahydrodipicolinate reductase</fullName>
        <ecNumber evidence="10">1.17.1.8</ecNumber>
    </recommendedName>
</protein>
<evidence type="ECO:0000256" key="10">
    <source>
        <dbReference type="ARBA" id="ARBA00038983"/>
    </source>
</evidence>
<evidence type="ECO:0000259" key="14">
    <source>
        <dbReference type="Pfam" id="PF05173"/>
    </source>
</evidence>
<evidence type="ECO:0000256" key="3">
    <source>
        <dbReference type="ARBA" id="ARBA00022605"/>
    </source>
</evidence>
<dbReference type="Proteomes" id="UP000221165">
    <property type="component" value="Unassembled WGS sequence"/>
</dbReference>
<dbReference type="InterPro" id="IPR036291">
    <property type="entry name" value="NAD(P)-bd_dom_sf"/>
</dbReference>
<comment type="similarity">
    <text evidence="1">Belongs to the DapB family.</text>
</comment>
<dbReference type="Pfam" id="PF05173">
    <property type="entry name" value="DapB_C"/>
    <property type="match status" value="1"/>
</dbReference>
<dbReference type="Gene3D" id="3.40.50.720">
    <property type="entry name" value="NAD(P)-binding Rossmann-like Domain"/>
    <property type="match status" value="1"/>
</dbReference>
<dbReference type="PANTHER" id="PTHR20836">
    <property type="entry name" value="DIHYDRODIPICOLINATE REDUCTASE"/>
    <property type="match status" value="1"/>
</dbReference>
<dbReference type="PROSITE" id="PS01298">
    <property type="entry name" value="DAPB"/>
    <property type="match status" value="1"/>
</dbReference>
<dbReference type="InterPro" id="IPR000846">
    <property type="entry name" value="DapB_N"/>
</dbReference>
<dbReference type="InterPro" id="IPR022664">
    <property type="entry name" value="DapB_N_CS"/>
</dbReference>
<keyword evidence="5" id="KW-0220">Diaminopimelate biosynthesis</keyword>
<feature type="domain" description="Dihydrodipicolinate reductase N-terminal" evidence="13">
    <location>
        <begin position="11"/>
        <end position="157"/>
    </location>
</feature>
<comment type="catalytic activity">
    <reaction evidence="11">
        <text>(S)-2,3,4,5-tetrahydrodipicolinate + NADP(+) + H2O = (2S,4S)-4-hydroxy-2,3,4,5-tetrahydrodipicolinate + NADPH + H(+)</text>
        <dbReference type="Rhea" id="RHEA:35331"/>
        <dbReference type="ChEBI" id="CHEBI:15377"/>
        <dbReference type="ChEBI" id="CHEBI:15378"/>
        <dbReference type="ChEBI" id="CHEBI:16845"/>
        <dbReference type="ChEBI" id="CHEBI:57783"/>
        <dbReference type="ChEBI" id="CHEBI:58349"/>
        <dbReference type="ChEBI" id="CHEBI:67139"/>
        <dbReference type="EC" id="1.17.1.8"/>
    </reaction>
</comment>
<dbReference type="GO" id="GO:0008839">
    <property type="term" value="F:4-hydroxy-tetrahydrodipicolinate reductase"/>
    <property type="evidence" value="ECO:0007669"/>
    <property type="project" value="UniProtKB-EC"/>
</dbReference>
<keyword evidence="8" id="KW-0457">Lysine biosynthesis</keyword>
<evidence type="ECO:0000256" key="1">
    <source>
        <dbReference type="ARBA" id="ARBA00006642"/>
    </source>
</evidence>
<accession>A0A2C6L5A8</accession>
<evidence type="ECO:0000256" key="8">
    <source>
        <dbReference type="ARBA" id="ARBA00023154"/>
    </source>
</evidence>
<keyword evidence="16" id="KW-1185">Reference proteome</keyword>
<evidence type="ECO:0000313" key="16">
    <source>
        <dbReference type="Proteomes" id="UP000221165"/>
    </source>
</evidence>
<dbReference type="GeneID" id="94426746"/>
<dbReference type="AlphaFoldDB" id="A0A2C6L5A8"/>
<keyword evidence="4" id="KW-0521">NADP</keyword>
<reference evidence="15 16" key="1">
    <citation type="journal article" date="2017" name="Int. J. Parasitol.">
        <title>The genome of the protozoan parasite Cystoisospora suis and a reverse vaccinology approach to identify vaccine candidates.</title>
        <authorList>
            <person name="Palmieri N."/>
            <person name="Shrestha A."/>
            <person name="Ruttkowski B."/>
            <person name="Beck T."/>
            <person name="Vogl C."/>
            <person name="Tomley F."/>
            <person name="Blake D.P."/>
            <person name="Joachim A."/>
        </authorList>
    </citation>
    <scope>NUCLEOTIDE SEQUENCE [LARGE SCALE GENOMIC DNA]</scope>
    <source>
        <strain evidence="15 16">Wien I</strain>
    </source>
</reference>
<keyword evidence="3" id="KW-0028">Amino-acid biosynthesis</keyword>
<dbReference type="InterPro" id="IPR023940">
    <property type="entry name" value="DHDPR_bac"/>
</dbReference>
<dbReference type="InterPro" id="IPR022663">
    <property type="entry name" value="DapB_C"/>
</dbReference>
<keyword evidence="2" id="KW-0963">Cytoplasm</keyword>
<dbReference type="CDD" id="cd02274">
    <property type="entry name" value="DHDPR_N"/>
    <property type="match status" value="1"/>
</dbReference>
<dbReference type="VEuPathDB" id="ToxoDB:CSUI_003337"/>
<evidence type="ECO:0000256" key="4">
    <source>
        <dbReference type="ARBA" id="ARBA00022857"/>
    </source>
</evidence>
<keyword evidence="6" id="KW-0560">Oxidoreductase</keyword>
<dbReference type="HAMAP" id="MF_00102">
    <property type="entry name" value="DapB"/>
    <property type="match status" value="1"/>
</dbReference>
<evidence type="ECO:0000259" key="13">
    <source>
        <dbReference type="Pfam" id="PF01113"/>
    </source>
</evidence>
<dbReference type="Gene3D" id="3.30.360.10">
    <property type="entry name" value="Dihydrodipicolinate Reductase, domain 2"/>
    <property type="match status" value="1"/>
</dbReference>
<dbReference type="Pfam" id="PF01113">
    <property type="entry name" value="DapB_N"/>
    <property type="match status" value="1"/>
</dbReference>
<feature type="domain" description="Dihydrodipicolinate reductase C-terminal" evidence="14">
    <location>
        <begin position="160"/>
        <end position="312"/>
    </location>
</feature>
<evidence type="ECO:0000313" key="15">
    <source>
        <dbReference type="EMBL" id="PHJ22815.1"/>
    </source>
</evidence>
<dbReference type="SUPFAM" id="SSF51735">
    <property type="entry name" value="NAD(P)-binding Rossmann-fold domains"/>
    <property type="match status" value="1"/>
</dbReference>
<name>A0A2C6L5A8_9APIC</name>
<gene>
    <name evidence="15" type="ORF">CSUI_003337</name>
</gene>
<dbReference type="EC" id="1.17.1.8" evidence="10"/>
<proteinExistence type="inferred from homology"/>
<evidence type="ECO:0000256" key="7">
    <source>
        <dbReference type="ARBA" id="ARBA00023027"/>
    </source>
</evidence>
<dbReference type="GO" id="GO:0019877">
    <property type="term" value="P:diaminopimelate biosynthetic process"/>
    <property type="evidence" value="ECO:0007669"/>
    <property type="project" value="UniProtKB-KW"/>
</dbReference>
<dbReference type="SUPFAM" id="SSF55347">
    <property type="entry name" value="Glyceraldehyde-3-phosphate dehydrogenase-like, C-terminal domain"/>
    <property type="match status" value="1"/>
</dbReference>
<sequence length="320" mass="34080">MACTHGGSPPVRLAIAGCSGRMGDRLVVLSSQDPQFVLLGGLRSTQGNSGEGPQTMACLYPQLARNASCTTGLDSVEASTGRNARIYSSLDELIEKSGQKPDVIIDFSKPDGTMSLAPSCVRHGVALVVGTTGFTEAQLQLLDDVAKEIPLCVAANFSLGVNLLVRLVGEAAASLGEDFDIELVEAHHNRKVDAPSGTAVALLDSIGAATGRGTSKRRLECDETEEKEEKKLILAHGREGRNAKRQKGEIGVHALRLGNVVGEHSVIYASDFERITLSHHAETRDVFASGALRMAKWIAGKPKGKHLVSDMLFEKVSTER</sequence>
<keyword evidence="7" id="KW-0520">NAD</keyword>